<evidence type="ECO:0000259" key="7">
    <source>
        <dbReference type="PROSITE" id="PS51012"/>
    </source>
</evidence>
<evidence type="ECO:0000256" key="6">
    <source>
        <dbReference type="RuleBase" id="RU361157"/>
    </source>
</evidence>
<reference evidence="8 9" key="1">
    <citation type="submission" date="2020-08" db="EMBL/GenBank/DDBJ databases">
        <title>A Genomic Blueprint of the Chicken Gut Microbiome.</title>
        <authorList>
            <person name="Gilroy R."/>
            <person name="Ravi A."/>
            <person name="Getino M."/>
            <person name="Pursley I."/>
            <person name="Horton D.L."/>
            <person name="Alikhan N.-F."/>
            <person name="Baker D."/>
            <person name="Gharbi K."/>
            <person name="Hall N."/>
            <person name="Watson M."/>
            <person name="Adriaenssens E.M."/>
            <person name="Foster-Nyarko E."/>
            <person name="Jarju S."/>
            <person name="Secka A."/>
            <person name="Antonio M."/>
            <person name="Oren A."/>
            <person name="Chaudhuri R."/>
            <person name="La Ragione R.M."/>
            <person name="Hildebrand F."/>
            <person name="Pallen M.J."/>
        </authorList>
    </citation>
    <scope>NUCLEOTIDE SEQUENCE [LARGE SCALE GENOMIC DNA]</scope>
    <source>
        <strain evidence="8 9">Sa1BUA1</strain>
    </source>
</reference>
<comment type="caution">
    <text evidence="6">Lacks conserved residue(s) required for the propagation of feature annotation.</text>
</comment>
<evidence type="ECO:0000256" key="4">
    <source>
        <dbReference type="ARBA" id="ARBA00023136"/>
    </source>
</evidence>
<keyword evidence="6" id="KW-0813">Transport</keyword>
<comment type="similarity">
    <text evidence="6">Belongs to the ABC-2 integral membrane protein family.</text>
</comment>
<dbReference type="PIRSF" id="PIRSF006648">
    <property type="entry name" value="DrrB"/>
    <property type="match status" value="1"/>
</dbReference>
<keyword evidence="9" id="KW-1185">Reference proteome</keyword>
<feature type="domain" description="ABC transmembrane type-2" evidence="7">
    <location>
        <begin position="35"/>
        <end position="265"/>
    </location>
</feature>
<dbReference type="InterPro" id="IPR000412">
    <property type="entry name" value="ABC_2_transport"/>
</dbReference>
<comment type="caution">
    <text evidence="8">The sequence shown here is derived from an EMBL/GenBank/DDBJ whole genome shotgun (WGS) entry which is preliminary data.</text>
</comment>
<keyword evidence="2 6" id="KW-0812">Transmembrane</keyword>
<comment type="subcellular location">
    <subcellularLocation>
        <location evidence="6">Cell membrane</location>
        <topology evidence="6">Multi-pass membrane protein</topology>
    </subcellularLocation>
    <subcellularLocation>
        <location evidence="1">Membrane</location>
        <topology evidence="1">Multi-pass membrane protein</topology>
    </subcellularLocation>
</comment>
<evidence type="ECO:0000256" key="2">
    <source>
        <dbReference type="ARBA" id="ARBA00022692"/>
    </source>
</evidence>
<dbReference type="EMBL" id="JACSPO010000001">
    <property type="protein sequence ID" value="MBD8060762.1"/>
    <property type="molecule type" value="Genomic_DNA"/>
</dbReference>
<keyword evidence="4 6" id="KW-0472">Membrane</keyword>
<proteinExistence type="inferred from homology"/>
<feature type="transmembrane region" description="Helical" evidence="6">
    <location>
        <begin position="156"/>
        <end position="176"/>
    </location>
</feature>
<protein>
    <recommendedName>
        <fullName evidence="6">Transport permease protein</fullName>
    </recommendedName>
</protein>
<dbReference type="PROSITE" id="PS51012">
    <property type="entry name" value="ABC_TM2"/>
    <property type="match status" value="1"/>
</dbReference>
<keyword evidence="6" id="KW-1003">Cell membrane</keyword>
<dbReference type="InterPro" id="IPR013525">
    <property type="entry name" value="ABC2_TM"/>
</dbReference>
<feature type="transmembrane region" description="Helical" evidence="6">
    <location>
        <begin position="76"/>
        <end position="99"/>
    </location>
</feature>
<dbReference type="InterPro" id="IPR047817">
    <property type="entry name" value="ABC2_TM_bact-type"/>
</dbReference>
<dbReference type="Pfam" id="PF01061">
    <property type="entry name" value="ABC2_membrane"/>
    <property type="match status" value="1"/>
</dbReference>
<feature type="transmembrane region" description="Helical" evidence="6">
    <location>
        <begin position="120"/>
        <end position="144"/>
    </location>
</feature>
<gene>
    <name evidence="8" type="ORF">H9624_00310</name>
</gene>
<dbReference type="PANTHER" id="PTHR43027:SF2">
    <property type="entry name" value="TRANSPORT PERMEASE PROTEIN"/>
    <property type="match status" value="1"/>
</dbReference>
<keyword evidence="5" id="KW-0046">Antibiotic resistance</keyword>
<evidence type="ECO:0000313" key="8">
    <source>
        <dbReference type="EMBL" id="MBD8060762.1"/>
    </source>
</evidence>
<name>A0ABR8YXG0_9MICO</name>
<feature type="transmembrane region" description="Helical" evidence="6">
    <location>
        <begin position="188"/>
        <end position="207"/>
    </location>
</feature>
<evidence type="ECO:0000313" key="9">
    <source>
        <dbReference type="Proteomes" id="UP000661894"/>
    </source>
</evidence>
<dbReference type="InterPro" id="IPR052902">
    <property type="entry name" value="ABC-2_transporter"/>
</dbReference>
<feature type="transmembrane region" description="Helical" evidence="6">
    <location>
        <begin position="37"/>
        <end position="56"/>
    </location>
</feature>
<keyword evidence="3 6" id="KW-1133">Transmembrane helix</keyword>
<dbReference type="PRINTS" id="PR00164">
    <property type="entry name" value="ABC2TRNSPORT"/>
</dbReference>
<evidence type="ECO:0000256" key="5">
    <source>
        <dbReference type="ARBA" id="ARBA00023251"/>
    </source>
</evidence>
<sequence>MSATATAAATRAPSGSRGLGTLMRTEGKLFLRDPGGVFFALAFPTVLLLGMGHAIPGMRTEVEGVPGLEGVTLIHLWGPVVLATAIATVSLTTLPATVAGYREQGIFRRLSTTPMRPRSVLASHVAVSGAALAVAVVLALVGGMATLGIPLPESPLVVLAAFLLATLALFAIGLVVGGLAPKASTASGIGMLLYFPLLFFAGLWLPISQMPDTLATVATFTPLGAASEAMTTAWFSGDLPWRELAVLAGWSVVGYPVAAKVFRWS</sequence>
<accession>A0ABR8YXG0</accession>
<organism evidence="8 9">
    <name type="scientific">Oceanitalea stevensii</name>
    <dbReference type="NCBI Taxonomy" id="2763072"/>
    <lineage>
        <taxon>Bacteria</taxon>
        <taxon>Bacillati</taxon>
        <taxon>Actinomycetota</taxon>
        <taxon>Actinomycetes</taxon>
        <taxon>Micrococcales</taxon>
        <taxon>Bogoriellaceae</taxon>
        <taxon>Georgenia</taxon>
    </lineage>
</organism>
<dbReference type="PANTHER" id="PTHR43027">
    <property type="entry name" value="DOXORUBICIN RESISTANCE ABC TRANSPORTER PERMEASE PROTEIN DRRC-RELATED"/>
    <property type="match status" value="1"/>
</dbReference>
<evidence type="ECO:0000256" key="1">
    <source>
        <dbReference type="ARBA" id="ARBA00004141"/>
    </source>
</evidence>
<dbReference type="RefSeq" id="WP_251837938.1">
    <property type="nucleotide sequence ID" value="NZ_JACSPO010000001.1"/>
</dbReference>
<dbReference type="Proteomes" id="UP000661894">
    <property type="component" value="Unassembled WGS sequence"/>
</dbReference>
<evidence type="ECO:0000256" key="3">
    <source>
        <dbReference type="ARBA" id="ARBA00022989"/>
    </source>
</evidence>